<gene>
    <name evidence="2" type="ORF">BM524_18235</name>
</gene>
<keyword evidence="1" id="KW-0233">DNA recombination</keyword>
<evidence type="ECO:0000313" key="2">
    <source>
        <dbReference type="EMBL" id="APD91578.1"/>
    </source>
</evidence>
<dbReference type="EMBL" id="CP018024">
    <property type="protein sequence ID" value="APD91578.1"/>
    <property type="molecule type" value="Genomic_DNA"/>
</dbReference>
<evidence type="ECO:0000256" key="1">
    <source>
        <dbReference type="ARBA" id="ARBA00023172"/>
    </source>
</evidence>
<dbReference type="SUPFAM" id="SSF56349">
    <property type="entry name" value="DNA breaking-rejoining enzymes"/>
    <property type="match status" value="1"/>
</dbReference>
<name>A0AAC9NT08_9ALTE</name>
<dbReference type="GO" id="GO:0006310">
    <property type="term" value="P:DNA recombination"/>
    <property type="evidence" value="ECO:0007669"/>
    <property type="project" value="UniProtKB-KW"/>
</dbReference>
<proteinExistence type="predicted"/>
<dbReference type="AlphaFoldDB" id="A0AAC9NT08"/>
<sequence>MHYAAKQALVDRYGSDNKFGTQASHHARFKQFATWCKAQGIKDARDLNQEIVVSYANSLSEKVEKEEMAISYAQNLISSVNVALSAMRGDNNLKISPSNAVGVRSHTRENSPLSYDRSQYQLALNELSTPESKMTLVFAREFGLRLREAGLFRPKEALVQYYRTGRIDIQRGVKGGRNAPREIAITPRQVALLERAREVLGKAQCLVDKQGKYTDWKNSFYREYQASGARDLIGKFHDNRAAFAREKVKELTGKEARVINPHTPLTKKEEYAAKAEIAAMLGHGRVDVVASYTG</sequence>
<dbReference type="Proteomes" id="UP000182101">
    <property type="component" value="Chromosome"/>
</dbReference>
<dbReference type="GO" id="GO:0015074">
    <property type="term" value="P:DNA integration"/>
    <property type="evidence" value="ECO:0007669"/>
    <property type="project" value="InterPro"/>
</dbReference>
<organism evidence="2 3">
    <name type="scientific">Alteromonas mediterranea</name>
    <dbReference type="NCBI Taxonomy" id="314275"/>
    <lineage>
        <taxon>Bacteria</taxon>
        <taxon>Pseudomonadati</taxon>
        <taxon>Pseudomonadota</taxon>
        <taxon>Gammaproteobacteria</taxon>
        <taxon>Alteromonadales</taxon>
        <taxon>Alteromonadaceae</taxon>
        <taxon>Alteromonas/Salinimonas group</taxon>
        <taxon>Alteromonas</taxon>
    </lineage>
</organism>
<accession>A0AAC9NT08</accession>
<dbReference type="GO" id="GO:0003677">
    <property type="term" value="F:DNA binding"/>
    <property type="evidence" value="ECO:0007669"/>
    <property type="project" value="InterPro"/>
</dbReference>
<evidence type="ECO:0008006" key="4">
    <source>
        <dbReference type="Google" id="ProtNLM"/>
    </source>
</evidence>
<dbReference type="InterPro" id="IPR011010">
    <property type="entry name" value="DNA_brk_join_enz"/>
</dbReference>
<protein>
    <recommendedName>
        <fullName evidence="4">Integrase</fullName>
    </recommendedName>
</protein>
<reference evidence="2 3" key="1">
    <citation type="submission" date="2016-11" db="EMBL/GenBank/DDBJ databases">
        <title>Networking in microbes: conjugative elements and plasmids in the genus Alteromonas.</title>
        <authorList>
            <person name="Lopez-Perez M."/>
            <person name="Ramon-Marco N."/>
            <person name="Rodriguez-Valera F."/>
        </authorList>
    </citation>
    <scope>NUCLEOTIDE SEQUENCE [LARGE SCALE GENOMIC DNA]</scope>
    <source>
        <strain evidence="2 3">CP48</strain>
    </source>
</reference>
<dbReference type="InterPro" id="IPR013762">
    <property type="entry name" value="Integrase-like_cat_sf"/>
</dbReference>
<dbReference type="Gene3D" id="1.10.443.10">
    <property type="entry name" value="Intergrase catalytic core"/>
    <property type="match status" value="1"/>
</dbReference>
<evidence type="ECO:0000313" key="3">
    <source>
        <dbReference type="Proteomes" id="UP000182101"/>
    </source>
</evidence>